<gene>
    <name evidence="2" type="ORF">H3309_06300</name>
</gene>
<name>A0A7G5IL27_9SPHN</name>
<dbReference type="PANTHER" id="PTHR43194:SF2">
    <property type="entry name" value="PEROXISOMAL MEMBRANE PROTEIN LPX1"/>
    <property type="match status" value="1"/>
</dbReference>
<dbReference type="KEGG" id="sand:H3309_06300"/>
<evidence type="ECO:0000313" key="2">
    <source>
        <dbReference type="EMBL" id="QMW24069.1"/>
    </source>
</evidence>
<dbReference type="Gene3D" id="3.40.50.1820">
    <property type="entry name" value="alpha/beta hydrolase"/>
    <property type="match status" value="1"/>
</dbReference>
<dbReference type="EMBL" id="CP059851">
    <property type="protein sequence ID" value="QMW24069.1"/>
    <property type="molecule type" value="Genomic_DNA"/>
</dbReference>
<protein>
    <submittedName>
        <fullName evidence="2">Alpha/beta fold hydrolase</fullName>
    </submittedName>
</protein>
<sequence length="246" mass="26096">MNRFVSFDGVSLAWQEMGTGRPLLLLHGLFSSGATNWVRYGTAGVLAEAGYRVILPDFRGHGGSDAPTDPAAWPDDVLAMDIEAFVSHLGLGDFDLGGYSMGARTVARLLLRGMTPRRAILSGMGLGGLTGATARIAWFLRMIEGRGSWPKGTAEWAAEAFMTQNGLNPDAMRLLLPVQLNTPADALARFTLPVGVVCGADDRDNGSAPELAAALPDARYVEIPGNHMSAVARPELATAMLECLRG</sequence>
<proteinExistence type="predicted"/>
<organism evidence="2 3">
    <name type="scientific">Sandaracinobacteroides saxicola</name>
    <dbReference type="NCBI Taxonomy" id="2759707"/>
    <lineage>
        <taxon>Bacteria</taxon>
        <taxon>Pseudomonadati</taxon>
        <taxon>Pseudomonadota</taxon>
        <taxon>Alphaproteobacteria</taxon>
        <taxon>Sphingomonadales</taxon>
        <taxon>Sphingosinicellaceae</taxon>
        <taxon>Sandaracinobacteroides</taxon>
    </lineage>
</organism>
<dbReference type="SUPFAM" id="SSF53474">
    <property type="entry name" value="alpha/beta-Hydrolases"/>
    <property type="match status" value="1"/>
</dbReference>
<accession>A0A7G5IL27</accession>
<dbReference type="Proteomes" id="UP000515292">
    <property type="component" value="Chromosome"/>
</dbReference>
<dbReference type="InterPro" id="IPR050228">
    <property type="entry name" value="Carboxylesterase_BioH"/>
</dbReference>
<keyword evidence="3" id="KW-1185">Reference proteome</keyword>
<dbReference type="AlphaFoldDB" id="A0A7G5IL27"/>
<dbReference type="InterPro" id="IPR029058">
    <property type="entry name" value="AB_hydrolase_fold"/>
</dbReference>
<dbReference type="InterPro" id="IPR000073">
    <property type="entry name" value="AB_hydrolase_1"/>
</dbReference>
<dbReference type="PANTHER" id="PTHR43194">
    <property type="entry name" value="HYDROLASE ALPHA/BETA FOLD FAMILY"/>
    <property type="match status" value="1"/>
</dbReference>
<dbReference type="Pfam" id="PF00561">
    <property type="entry name" value="Abhydrolase_1"/>
    <property type="match status" value="1"/>
</dbReference>
<reference evidence="2 3" key="1">
    <citation type="submission" date="2020-07" db="EMBL/GenBank/DDBJ databases">
        <title>Complete genome sequence for Sandaracinobacter sp. M6.</title>
        <authorList>
            <person name="Tang Y."/>
            <person name="Liu Q."/>
            <person name="Guo Z."/>
            <person name="Lei P."/>
            <person name="Huang B."/>
        </authorList>
    </citation>
    <scope>NUCLEOTIDE SEQUENCE [LARGE SCALE GENOMIC DNA]</scope>
    <source>
        <strain evidence="2 3">M6</strain>
    </source>
</reference>
<feature type="domain" description="AB hydrolase-1" evidence="1">
    <location>
        <begin position="22"/>
        <end position="136"/>
    </location>
</feature>
<keyword evidence="2" id="KW-0378">Hydrolase</keyword>
<evidence type="ECO:0000259" key="1">
    <source>
        <dbReference type="Pfam" id="PF00561"/>
    </source>
</evidence>
<evidence type="ECO:0000313" key="3">
    <source>
        <dbReference type="Proteomes" id="UP000515292"/>
    </source>
</evidence>
<dbReference type="RefSeq" id="WP_182297892.1">
    <property type="nucleotide sequence ID" value="NZ_CP059851.1"/>
</dbReference>
<dbReference type="GO" id="GO:0016787">
    <property type="term" value="F:hydrolase activity"/>
    <property type="evidence" value="ECO:0007669"/>
    <property type="project" value="UniProtKB-KW"/>
</dbReference>